<name>A0ABT8DXY5_9BURK</name>
<dbReference type="PROSITE" id="PS50113">
    <property type="entry name" value="PAC"/>
    <property type="match status" value="2"/>
</dbReference>
<evidence type="ECO:0000256" key="4">
    <source>
        <dbReference type="ARBA" id="ARBA00022679"/>
    </source>
</evidence>
<dbReference type="SMART" id="SM00091">
    <property type="entry name" value="PAS"/>
    <property type="match status" value="3"/>
</dbReference>
<dbReference type="SMART" id="SM00387">
    <property type="entry name" value="HATPase_c"/>
    <property type="match status" value="1"/>
</dbReference>
<dbReference type="InterPro" id="IPR036890">
    <property type="entry name" value="HATPase_C_sf"/>
</dbReference>
<dbReference type="InterPro" id="IPR000700">
    <property type="entry name" value="PAS-assoc_C"/>
</dbReference>
<dbReference type="EMBL" id="JAUHHC010000005">
    <property type="protein sequence ID" value="MDN3922369.1"/>
    <property type="molecule type" value="Genomic_DNA"/>
</dbReference>
<dbReference type="InterPro" id="IPR000014">
    <property type="entry name" value="PAS"/>
</dbReference>
<dbReference type="PROSITE" id="PS50112">
    <property type="entry name" value="PAS"/>
    <property type="match status" value="2"/>
</dbReference>
<evidence type="ECO:0000256" key="3">
    <source>
        <dbReference type="ARBA" id="ARBA00022553"/>
    </source>
</evidence>
<dbReference type="Pfam" id="PF02518">
    <property type="entry name" value="HATPase_c"/>
    <property type="match status" value="1"/>
</dbReference>
<dbReference type="Gene3D" id="3.30.565.10">
    <property type="entry name" value="Histidine kinase-like ATPase, C-terminal domain"/>
    <property type="match status" value="1"/>
</dbReference>
<feature type="domain" description="PAC" evidence="8">
    <location>
        <begin position="224"/>
        <end position="276"/>
    </location>
</feature>
<dbReference type="InterPro" id="IPR001610">
    <property type="entry name" value="PAC"/>
</dbReference>
<dbReference type="PROSITE" id="PS50109">
    <property type="entry name" value="HIS_KIN"/>
    <property type="match status" value="1"/>
</dbReference>
<dbReference type="RefSeq" id="WP_290360672.1">
    <property type="nucleotide sequence ID" value="NZ_JAUHHC010000005.1"/>
</dbReference>
<feature type="domain" description="PAS" evidence="7">
    <location>
        <begin position="31"/>
        <end position="79"/>
    </location>
</feature>
<dbReference type="Gene3D" id="1.10.287.130">
    <property type="match status" value="1"/>
</dbReference>
<dbReference type="Pfam" id="PF00512">
    <property type="entry name" value="HisKA"/>
    <property type="match status" value="1"/>
</dbReference>
<dbReference type="Pfam" id="PF08447">
    <property type="entry name" value="PAS_3"/>
    <property type="match status" value="2"/>
</dbReference>
<dbReference type="InterPro" id="IPR052162">
    <property type="entry name" value="Sensor_kinase/Photoreceptor"/>
</dbReference>
<dbReference type="InterPro" id="IPR004358">
    <property type="entry name" value="Sig_transdc_His_kin-like_C"/>
</dbReference>
<dbReference type="Pfam" id="PF13185">
    <property type="entry name" value="GAF_2"/>
    <property type="match status" value="1"/>
</dbReference>
<dbReference type="SUPFAM" id="SSF55785">
    <property type="entry name" value="PYP-like sensor domain (PAS domain)"/>
    <property type="match status" value="3"/>
</dbReference>
<proteinExistence type="predicted"/>
<dbReference type="Proteomes" id="UP001228044">
    <property type="component" value="Unassembled WGS sequence"/>
</dbReference>
<dbReference type="InterPro" id="IPR013655">
    <property type="entry name" value="PAS_fold_3"/>
</dbReference>
<dbReference type="SUPFAM" id="SSF55874">
    <property type="entry name" value="ATPase domain of HSP90 chaperone/DNA topoisomerase II/histidine kinase"/>
    <property type="match status" value="1"/>
</dbReference>
<organism evidence="9 10">
    <name type="scientific">Roseateles violae</name>
    <dbReference type="NCBI Taxonomy" id="3058042"/>
    <lineage>
        <taxon>Bacteria</taxon>
        <taxon>Pseudomonadati</taxon>
        <taxon>Pseudomonadota</taxon>
        <taxon>Betaproteobacteria</taxon>
        <taxon>Burkholderiales</taxon>
        <taxon>Sphaerotilaceae</taxon>
        <taxon>Roseateles</taxon>
    </lineage>
</organism>
<keyword evidence="4" id="KW-0808">Transferase</keyword>
<dbReference type="Gene3D" id="3.30.450.40">
    <property type="match status" value="1"/>
</dbReference>
<sequence length="830" mass="93166">MPDTPDSQDLGRRLALIEGELGAALAARQQSEERLRTVLEDVRSRFYLLDRDWRFVLASRPVLEAWGMQAHEVLGHDFLEVFPQAAGSPAYEAHRRVMWTGTSERFETVSPVLDRRIELEITPTRQGGLSVVFRDIEERARAEQSLRESEERLRLAIDIGEMASWDWNVRTGQVAWNDRHFLMQGYGVGEVTPSYEAWLARLHPEDREEAAALIRKAMDERLTFIHEFRSLHADGRVVWCSARGRFFYDLQGRPERMVGVMQDVTERRRTEAWLRANEERQAFLLEFSDALRAESSATSTADRAVRMLAERLGADLCYTASIHPDEDRADIAHQFRSPGTPPVPASLRLSDFPDAFRQIHERSLVFDDVAHAAELSEIDRRHLTGLGLAAVIAVPLRRGPMNVMWAMTVGTRQARRWTASEVALLEDATERTWAAIERARSEAAQRDSEARFQQFASASAAGLWVRDAGSLTMEFVNPAVASIYGIGLPAFPRDAEGWVQLILPEDRDAALEQIERARRGEAVVHEFRIRRVEDGPLRWIRNTDFPLFDAQGRVERIGGIAEDVTEAKLAAEQQALLLARQRLLLQENEAARQALEAANSAKDHFIAILSHELRTPLTPVSMALQMMARRKELPADVQDMVAMCMRNIQAETRMVDDLLDLTRIARGGLEMNRAPLDLHQVIRNACEICATNLQQKQQRLSVELRAALHHTVGDAHRLQQLVWNLLQNACKFTPPGGAVQVATRNEGERFIMTVQDNGVGIEAEALTRIFEAFVQAGNWVAREYGGLGLGLSISNATALAHGGRLCAESPGAGRGATFILELPLEPRTGV</sequence>
<keyword evidence="5" id="KW-0418">Kinase</keyword>
<evidence type="ECO:0000256" key="1">
    <source>
        <dbReference type="ARBA" id="ARBA00000085"/>
    </source>
</evidence>
<dbReference type="SMART" id="SM00065">
    <property type="entry name" value="GAF"/>
    <property type="match status" value="1"/>
</dbReference>
<dbReference type="InterPro" id="IPR003594">
    <property type="entry name" value="HATPase_dom"/>
</dbReference>
<feature type="domain" description="PAC" evidence="8">
    <location>
        <begin position="523"/>
        <end position="576"/>
    </location>
</feature>
<dbReference type="InterPro" id="IPR029016">
    <property type="entry name" value="GAF-like_dom_sf"/>
</dbReference>
<evidence type="ECO:0000259" key="6">
    <source>
        <dbReference type="PROSITE" id="PS50109"/>
    </source>
</evidence>
<dbReference type="InterPro" id="IPR013656">
    <property type="entry name" value="PAS_4"/>
</dbReference>
<evidence type="ECO:0000256" key="5">
    <source>
        <dbReference type="ARBA" id="ARBA00022777"/>
    </source>
</evidence>
<accession>A0ABT8DXY5</accession>
<dbReference type="InterPro" id="IPR036097">
    <property type="entry name" value="HisK_dim/P_sf"/>
</dbReference>
<dbReference type="InterPro" id="IPR005467">
    <property type="entry name" value="His_kinase_dom"/>
</dbReference>
<dbReference type="InterPro" id="IPR003661">
    <property type="entry name" value="HisK_dim/P_dom"/>
</dbReference>
<reference evidence="9 10" key="1">
    <citation type="submission" date="2023-06" db="EMBL/GenBank/DDBJ databases">
        <title>Pelomonas sp. PFR6 16S ribosomal RNA gene Genome sequencing and assembly.</title>
        <authorList>
            <person name="Woo H."/>
        </authorList>
    </citation>
    <scope>NUCLEOTIDE SEQUENCE [LARGE SCALE GENOMIC DNA]</scope>
    <source>
        <strain evidence="9 10">PFR6</strain>
    </source>
</reference>
<protein>
    <recommendedName>
        <fullName evidence="2">histidine kinase</fullName>
        <ecNumber evidence="2">2.7.13.3</ecNumber>
    </recommendedName>
</protein>
<dbReference type="Gene3D" id="2.10.70.100">
    <property type="match status" value="1"/>
</dbReference>
<dbReference type="InterPro" id="IPR035965">
    <property type="entry name" value="PAS-like_dom_sf"/>
</dbReference>
<dbReference type="SUPFAM" id="SSF47384">
    <property type="entry name" value="Homodimeric domain of signal transducing histidine kinase"/>
    <property type="match status" value="1"/>
</dbReference>
<dbReference type="InterPro" id="IPR003018">
    <property type="entry name" value="GAF"/>
</dbReference>
<dbReference type="SMART" id="SM00086">
    <property type="entry name" value="PAC"/>
    <property type="match status" value="2"/>
</dbReference>
<dbReference type="NCBIfam" id="TIGR00229">
    <property type="entry name" value="sensory_box"/>
    <property type="match status" value="3"/>
</dbReference>
<dbReference type="CDD" id="cd00130">
    <property type="entry name" value="PAS"/>
    <property type="match status" value="3"/>
</dbReference>
<dbReference type="SUPFAM" id="SSF55781">
    <property type="entry name" value="GAF domain-like"/>
    <property type="match status" value="1"/>
</dbReference>
<comment type="caution">
    <text evidence="9">The sequence shown here is derived from an EMBL/GenBank/DDBJ whole genome shotgun (WGS) entry which is preliminary data.</text>
</comment>
<dbReference type="Pfam" id="PF08448">
    <property type="entry name" value="PAS_4"/>
    <property type="match status" value="1"/>
</dbReference>
<evidence type="ECO:0000259" key="7">
    <source>
        <dbReference type="PROSITE" id="PS50112"/>
    </source>
</evidence>
<evidence type="ECO:0000313" key="9">
    <source>
        <dbReference type="EMBL" id="MDN3922369.1"/>
    </source>
</evidence>
<feature type="domain" description="PAS" evidence="7">
    <location>
        <begin position="448"/>
        <end position="521"/>
    </location>
</feature>
<evidence type="ECO:0000259" key="8">
    <source>
        <dbReference type="PROSITE" id="PS50113"/>
    </source>
</evidence>
<evidence type="ECO:0000256" key="2">
    <source>
        <dbReference type="ARBA" id="ARBA00012438"/>
    </source>
</evidence>
<dbReference type="PANTHER" id="PTHR43304:SF1">
    <property type="entry name" value="PAC DOMAIN-CONTAINING PROTEIN"/>
    <property type="match status" value="1"/>
</dbReference>
<dbReference type="PRINTS" id="PR00344">
    <property type="entry name" value="BCTRLSENSOR"/>
</dbReference>
<feature type="domain" description="Histidine kinase" evidence="6">
    <location>
        <begin position="608"/>
        <end position="826"/>
    </location>
</feature>
<evidence type="ECO:0000313" key="10">
    <source>
        <dbReference type="Proteomes" id="UP001228044"/>
    </source>
</evidence>
<keyword evidence="3" id="KW-0597">Phosphoprotein</keyword>
<comment type="catalytic activity">
    <reaction evidence="1">
        <text>ATP + protein L-histidine = ADP + protein N-phospho-L-histidine.</text>
        <dbReference type="EC" id="2.7.13.3"/>
    </reaction>
</comment>
<dbReference type="CDD" id="cd00082">
    <property type="entry name" value="HisKA"/>
    <property type="match status" value="1"/>
</dbReference>
<dbReference type="CDD" id="cd00075">
    <property type="entry name" value="HATPase"/>
    <property type="match status" value="1"/>
</dbReference>
<dbReference type="PANTHER" id="PTHR43304">
    <property type="entry name" value="PHYTOCHROME-LIKE PROTEIN CPH1"/>
    <property type="match status" value="1"/>
</dbReference>
<dbReference type="EC" id="2.7.13.3" evidence="2"/>
<gene>
    <name evidence="9" type="ORF">QWJ38_18920</name>
</gene>
<keyword evidence="10" id="KW-1185">Reference proteome</keyword>
<dbReference type="Gene3D" id="3.30.450.20">
    <property type="entry name" value="PAS domain"/>
    <property type="match status" value="3"/>
</dbReference>
<dbReference type="SMART" id="SM00388">
    <property type="entry name" value="HisKA"/>
    <property type="match status" value="1"/>
</dbReference>